<feature type="coiled-coil region" evidence="13">
    <location>
        <begin position="528"/>
        <end position="555"/>
    </location>
</feature>
<feature type="binding site" evidence="12">
    <location>
        <position position="6"/>
    </location>
    <ligand>
        <name>Mg(2+)</name>
        <dbReference type="ChEBI" id="CHEBI:18420"/>
        <label>2</label>
    </ligand>
</feature>
<dbReference type="Pfam" id="PF13395">
    <property type="entry name" value="HNH_4"/>
    <property type="match status" value="1"/>
</dbReference>
<dbReference type="NCBIfam" id="TIGR01865">
    <property type="entry name" value="cas_Csn1"/>
    <property type="match status" value="1"/>
</dbReference>
<gene>
    <name evidence="12 15" type="primary">cas9</name>
    <name evidence="15" type="ORF">STA1M1_12520</name>
</gene>
<feature type="binding site" evidence="12">
    <location>
        <position position="534"/>
    </location>
    <ligand>
        <name>Mg(2+)</name>
        <dbReference type="ChEBI" id="CHEBI:18420"/>
        <label>2</label>
    </ligand>
</feature>
<evidence type="ECO:0000256" key="1">
    <source>
        <dbReference type="ARBA" id="ARBA00001946"/>
    </source>
</evidence>
<evidence type="ECO:0000256" key="9">
    <source>
        <dbReference type="ARBA" id="ARBA00023125"/>
    </source>
</evidence>
<protein>
    <recommendedName>
        <fullName evidence="12">CRISPR-associated endonuclease Cas9</fullName>
        <ecNumber evidence="12">3.1.-.-</ecNumber>
    </recommendedName>
</protein>
<feature type="binding site" evidence="12">
    <location>
        <position position="6"/>
    </location>
    <ligand>
        <name>Mg(2+)</name>
        <dbReference type="ChEBI" id="CHEBI:18420"/>
        <label>1</label>
    </ligand>
</feature>
<dbReference type="EC" id="3.1.-.-" evidence="12"/>
<dbReference type="Proteomes" id="UP001144205">
    <property type="component" value="Unassembled WGS sequence"/>
</dbReference>
<evidence type="ECO:0000256" key="10">
    <source>
        <dbReference type="ARBA" id="ARBA00023211"/>
    </source>
</evidence>
<keyword evidence="4 12" id="KW-0255">Endonuclease</keyword>
<feature type="active site" description="Proton acceptor for HNH nuclease domain" evidence="12">
    <location>
        <position position="615"/>
    </location>
</feature>
<dbReference type="PROSITE" id="PS51749">
    <property type="entry name" value="HNH_CAS9"/>
    <property type="match status" value="1"/>
</dbReference>
<evidence type="ECO:0000256" key="7">
    <source>
        <dbReference type="ARBA" id="ARBA00022884"/>
    </source>
</evidence>
<keyword evidence="5 12" id="KW-0378">Hydrolase</keyword>
<evidence type="ECO:0000256" key="3">
    <source>
        <dbReference type="ARBA" id="ARBA00022723"/>
    </source>
</evidence>
<dbReference type="InterPro" id="IPR036397">
    <property type="entry name" value="RNaseH_sf"/>
</dbReference>
<evidence type="ECO:0000256" key="5">
    <source>
        <dbReference type="ARBA" id="ARBA00022801"/>
    </source>
</evidence>
<keyword evidence="2 12" id="KW-0540">Nuclease</keyword>
<evidence type="ECO:0000259" key="14">
    <source>
        <dbReference type="PROSITE" id="PS51749"/>
    </source>
</evidence>
<evidence type="ECO:0000256" key="4">
    <source>
        <dbReference type="ARBA" id="ARBA00022759"/>
    </source>
</evidence>
<evidence type="ECO:0000313" key="16">
    <source>
        <dbReference type="Proteomes" id="UP001144205"/>
    </source>
</evidence>
<feature type="active site" description="For RuvC-like nuclease domain" evidence="12">
    <location>
        <position position="6"/>
    </location>
</feature>
<organism evidence="15 16">
    <name type="scientific">Sinisalibacter aestuarii</name>
    <dbReference type="NCBI Taxonomy" id="2949426"/>
    <lineage>
        <taxon>Bacteria</taxon>
        <taxon>Pseudomonadati</taxon>
        <taxon>Pseudomonadota</taxon>
        <taxon>Alphaproteobacteria</taxon>
        <taxon>Rhodobacterales</taxon>
        <taxon>Roseobacteraceae</taxon>
        <taxon>Sinisalibacter</taxon>
    </lineage>
</organism>
<keyword evidence="6 12" id="KW-0460">Magnesium</keyword>
<comment type="function">
    <text evidence="12">CRISPR (clustered regularly interspaced short palindromic repeat) is an adaptive immune system that provides protection against mobile genetic elements (viruses, transposable elements and conjugative plasmids). CRISPR clusters contain spacers, sequences complementary to antecedent mobile elements, and target invading nucleic acids. CRISPR clusters are transcribed and processed into CRISPR RNA (crRNA). In type II CRISPR systems correct processing of pre-crRNA requires a trans-encoded small RNA (tracrRNA), endogenous ribonuclease 3 (rnc) and this protein. The tracrRNA serves as a guide for ribonuclease 3-aided processing of pre-crRNA. Subsequently Cas9/crRNA/tracrRNA endonucleolytically cleaves linear or circular dsDNA target complementary to the spacer; Cas9 is inactive in the absence of the 2 guide RNAs (gRNA). Cas9 recognizes the protospacer adjacent motif (PAM) in the CRISPR repeat sequences to help distinguish self versus nonself, as targets within the bacterial CRISPR locus do not have PAMs. PAM recognition is also required for catalytic activity.</text>
</comment>
<dbReference type="RefSeq" id="WP_281841369.1">
    <property type="nucleotide sequence ID" value="NZ_BROH01000002.1"/>
</dbReference>
<evidence type="ECO:0000256" key="2">
    <source>
        <dbReference type="ARBA" id="ARBA00022722"/>
    </source>
</evidence>
<evidence type="ECO:0000256" key="6">
    <source>
        <dbReference type="ARBA" id="ARBA00022842"/>
    </source>
</evidence>
<feature type="domain" description="HNH Cas9-type" evidence="14">
    <location>
        <begin position="538"/>
        <end position="693"/>
    </location>
</feature>
<keyword evidence="13" id="KW-0175">Coiled coil</keyword>
<dbReference type="GO" id="GO:0004519">
    <property type="term" value="F:endonuclease activity"/>
    <property type="evidence" value="ECO:0007669"/>
    <property type="project" value="UniProtKB-KW"/>
</dbReference>
<comment type="caution">
    <text evidence="15">The sequence shown here is derived from an EMBL/GenBank/DDBJ whole genome shotgun (WGS) entry which is preliminary data.</text>
</comment>
<comment type="subunit">
    <text evidence="11 12">Monomer. Binds crRNA and tracrRNA.</text>
</comment>
<keyword evidence="8 12" id="KW-0051">Antiviral defense</keyword>
<evidence type="ECO:0000256" key="8">
    <source>
        <dbReference type="ARBA" id="ARBA00023118"/>
    </source>
</evidence>
<comment type="similarity">
    <text evidence="12">Belongs to the CRISPR-associated Cas9 family.</text>
</comment>
<keyword evidence="10" id="KW-0464">Manganese</keyword>
<feature type="binding site" evidence="12">
    <location>
        <position position="534"/>
    </location>
    <ligand>
        <name>Mg(2+)</name>
        <dbReference type="ChEBI" id="CHEBI:18420"/>
        <label>1</label>
    </ligand>
</feature>
<reference evidence="15" key="1">
    <citation type="journal article" date="2023" name="Int. J. Syst. Evol. Microbiol.">
        <title>Sinisalibacter aestuarii sp. nov., isolated from estuarine sediment of the Arakawa River.</title>
        <authorList>
            <person name="Arafat S.T."/>
            <person name="Hirano S."/>
            <person name="Sato A."/>
            <person name="Takeuchi K."/>
            <person name="Yasuda T."/>
            <person name="Terahara T."/>
            <person name="Hamada M."/>
            <person name="Kobayashi T."/>
        </authorList>
    </citation>
    <scope>NUCLEOTIDE SEQUENCE</scope>
    <source>
        <strain evidence="15">B-399</strain>
    </source>
</reference>
<comment type="cofactor">
    <cofactor evidence="1 12">
        <name>Mg(2+)</name>
        <dbReference type="ChEBI" id="CHEBI:18420"/>
    </cofactor>
</comment>
<dbReference type="EMBL" id="BROH01000002">
    <property type="protein sequence ID" value="GKY87383.1"/>
    <property type="molecule type" value="Genomic_DNA"/>
</dbReference>
<dbReference type="HAMAP" id="MF_01480">
    <property type="entry name" value="Cas9"/>
    <property type="match status" value="1"/>
</dbReference>
<keyword evidence="9 12" id="KW-0238">DNA-binding</keyword>
<feature type="binding site" evidence="12">
    <location>
        <position position="530"/>
    </location>
    <ligand>
        <name>Mg(2+)</name>
        <dbReference type="ChEBI" id="CHEBI:18420"/>
        <label>1</label>
    </ligand>
</feature>
<sequence>MRLGLDIGTNSIGWWLYDTDGNGTDARITGIIDGGARIFSDGRDPKSGASLAVDRRAARAMRRRRDRYLRRRATLMRVMAGAGLMPADPAEAKALELLDPYELRATGLDAALPLHHLGRALFHLNQRRGFKSNRKTDRGDNESGKIKDATGRLDWAMHQEKARTYGEFLHMRRARAADPRHMPTVRTRLSVAARGGPDAKAEAGYDFYPDRRHLEDEFNKLWAAQAAFHPGQLSDELRDVVFEKIFYQRPLKEPKVGLCLFTAETRLAKAHPLTQRRVLYETVNQLRVTADWRETRPLTLEERDQIVHALDNKGHTKSLSSMNMKLPALAKVLRLRDGERFTLETGARDAIACDPVRASLSHPDRFGPRWSVLGWEAQWDVISRIRAVQSEEEHKALVLWLAQTHGLDEAHSQATANAPLPEGYGRLGFTATQNILGHLTAEVITYAQAVAACGWHHSDQRTGECLDALPYYGEVLDRHVIPGTYDEADDEITRYGRITNPTVHIGLNQLRRLVNRIIETYGKPDQIVVELARELKQSEQQKREATKRIRETTEAAIKRSQKLDELGVEDNGRNRMLLRLWEDLNPDDAMRRFCPYTGQRISATMIFDGSCDVDHILPYSRTLDDSFANRTLCLREANREKRNQTPWEAWGDSPQWDAIEANLKNLPDNKRWRFAPDAMERFEGENDFLDRALVDTQYLARISRTYLDTLFTEGGHVWVVPGRLTEMLRRHWGLNSLLSDAERGAVKAKNRTDHRHHAIDAAVVAATDRGLLNRISRAAGQGEAAGQSAEDIARDTPPPWEGFREDLRIQLGKIIVSHRADHGRIDPEARKAGRDSTAGKLHNDTAYGVIDENSVVSRIPLLSLKPGDIAVTTKGKNIRDVQLQKALEVATRGKEGKEFEAALRDFAAKPGPYQGIRRVRLVESLQSSARVEVGARPKGGALKAYKGDSNQCYELWRLPDGKVKPQVVTTFEAHSGTDKRPHPAAKRLLRVFKRDMVALERDGQTLICYVQKLDLANGLFLAPHRESNADARHRDKDDPFRLLQMGAGTIVNAGLRRVIVDEIGRVRDPGPPVL</sequence>
<evidence type="ECO:0000256" key="13">
    <source>
        <dbReference type="SAM" id="Coils"/>
    </source>
</evidence>
<evidence type="ECO:0000256" key="11">
    <source>
        <dbReference type="ARBA" id="ARBA00046380"/>
    </source>
</evidence>
<name>A0ABQ5LQZ5_9RHOB</name>
<evidence type="ECO:0000256" key="12">
    <source>
        <dbReference type="HAMAP-Rule" id="MF_01480"/>
    </source>
</evidence>
<dbReference type="InterPro" id="IPR033114">
    <property type="entry name" value="HNH_CAS9"/>
</dbReference>
<dbReference type="Gene3D" id="3.30.420.10">
    <property type="entry name" value="Ribonuclease H-like superfamily/Ribonuclease H"/>
    <property type="match status" value="3"/>
</dbReference>
<dbReference type="InterPro" id="IPR003615">
    <property type="entry name" value="HNH_nuc"/>
</dbReference>
<dbReference type="InterPro" id="IPR028629">
    <property type="entry name" value="Cas9"/>
</dbReference>
<keyword evidence="7 12" id="KW-0694">RNA-binding</keyword>
<keyword evidence="3 12" id="KW-0479">Metal-binding</keyword>
<evidence type="ECO:0000313" key="15">
    <source>
        <dbReference type="EMBL" id="GKY87383.1"/>
    </source>
</evidence>
<dbReference type="InterPro" id="IPR041383">
    <property type="entry name" value="RuvC_III"/>
</dbReference>
<accession>A0ABQ5LQZ5</accession>
<dbReference type="Pfam" id="PF18541">
    <property type="entry name" value="RuvC_III"/>
    <property type="match status" value="1"/>
</dbReference>
<proteinExistence type="inferred from homology"/>
<comment type="domain">
    <text evidence="12">Has 2 endonuclease domains. The discontinuous RuvC-like domain cleaves the target DNA noncomplementary to crRNA while the HNH nuclease domain cleaves the target DNA complementary to crRNA.</text>
</comment>
<keyword evidence="16" id="KW-1185">Reference proteome</keyword>
<feature type="binding site" evidence="12">
    <location>
        <position position="757"/>
    </location>
    <ligand>
        <name>Mg(2+)</name>
        <dbReference type="ChEBI" id="CHEBI:18420"/>
        <label>2</label>
    </ligand>
</feature>